<dbReference type="SUPFAM" id="SSF51735">
    <property type="entry name" value="NAD(P)-binding Rossmann-fold domains"/>
    <property type="match status" value="1"/>
</dbReference>
<dbReference type="Proteomes" id="UP000814176">
    <property type="component" value="Unassembled WGS sequence"/>
</dbReference>
<dbReference type="InterPro" id="IPR013149">
    <property type="entry name" value="ADH-like_C"/>
</dbReference>
<accession>A0ABQ8K634</accession>
<dbReference type="Gene3D" id="3.40.50.720">
    <property type="entry name" value="NAD(P)-binding Rossmann-like Domain"/>
    <property type="match status" value="1"/>
</dbReference>
<organism evidence="2 3">
    <name type="scientific">Rhodofomes roseus</name>
    <dbReference type="NCBI Taxonomy" id="34475"/>
    <lineage>
        <taxon>Eukaryota</taxon>
        <taxon>Fungi</taxon>
        <taxon>Dikarya</taxon>
        <taxon>Basidiomycota</taxon>
        <taxon>Agaricomycotina</taxon>
        <taxon>Agaricomycetes</taxon>
        <taxon>Polyporales</taxon>
        <taxon>Rhodofomes</taxon>
    </lineage>
</organism>
<dbReference type="Pfam" id="PF00107">
    <property type="entry name" value="ADH_zinc_N"/>
    <property type="match status" value="1"/>
</dbReference>
<dbReference type="PANTHER" id="PTHR43205:SF7">
    <property type="entry name" value="PROSTAGLANDIN REDUCTASE 1"/>
    <property type="match status" value="1"/>
</dbReference>
<evidence type="ECO:0000259" key="1">
    <source>
        <dbReference type="Pfam" id="PF00107"/>
    </source>
</evidence>
<dbReference type="RefSeq" id="XP_047775101.1">
    <property type="nucleotide sequence ID" value="XM_047921773.1"/>
</dbReference>
<gene>
    <name evidence="2" type="ORF">C8Q71DRAFT_726562</name>
</gene>
<dbReference type="InterPro" id="IPR036291">
    <property type="entry name" value="NAD(P)-bd_dom_sf"/>
</dbReference>
<dbReference type="PANTHER" id="PTHR43205">
    <property type="entry name" value="PROSTAGLANDIN REDUCTASE"/>
    <property type="match status" value="1"/>
</dbReference>
<reference evidence="2 3" key="1">
    <citation type="journal article" date="2021" name="Environ. Microbiol.">
        <title>Gene family expansions and transcriptome signatures uncover fungal adaptations to wood decay.</title>
        <authorList>
            <person name="Hage H."/>
            <person name="Miyauchi S."/>
            <person name="Viragh M."/>
            <person name="Drula E."/>
            <person name="Min B."/>
            <person name="Chaduli D."/>
            <person name="Navarro D."/>
            <person name="Favel A."/>
            <person name="Norest M."/>
            <person name="Lesage-Meessen L."/>
            <person name="Balint B."/>
            <person name="Merenyi Z."/>
            <person name="de Eugenio L."/>
            <person name="Morin E."/>
            <person name="Martinez A.T."/>
            <person name="Baldrian P."/>
            <person name="Stursova M."/>
            <person name="Martinez M.J."/>
            <person name="Novotny C."/>
            <person name="Magnuson J.K."/>
            <person name="Spatafora J.W."/>
            <person name="Maurice S."/>
            <person name="Pangilinan J."/>
            <person name="Andreopoulos W."/>
            <person name="LaButti K."/>
            <person name="Hundley H."/>
            <person name="Na H."/>
            <person name="Kuo A."/>
            <person name="Barry K."/>
            <person name="Lipzen A."/>
            <person name="Henrissat B."/>
            <person name="Riley R."/>
            <person name="Ahrendt S."/>
            <person name="Nagy L.G."/>
            <person name="Grigoriev I.V."/>
            <person name="Martin F."/>
            <person name="Rosso M.N."/>
        </authorList>
    </citation>
    <scope>NUCLEOTIDE SEQUENCE [LARGE SCALE GENOMIC DNA]</scope>
    <source>
        <strain evidence="2 3">CIRM-BRFM 1785</strain>
    </source>
</reference>
<feature type="domain" description="Alcohol dehydrogenase-like C-terminal" evidence="1">
    <location>
        <begin position="45"/>
        <end position="141"/>
    </location>
</feature>
<evidence type="ECO:0000313" key="3">
    <source>
        <dbReference type="Proteomes" id="UP000814176"/>
    </source>
</evidence>
<proteinExistence type="predicted"/>
<dbReference type="GeneID" id="72002505"/>
<dbReference type="EMBL" id="JADCUA010000023">
    <property type="protein sequence ID" value="KAH9832055.1"/>
    <property type="molecule type" value="Genomic_DNA"/>
</dbReference>
<keyword evidence="3" id="KW-1185">Reference proteome</keyword>
<comment type="caution">
    <text evidence="2">The sequence shown here is derived from an EMBL/GenBank/DDBJ whole genome shotgun (WGS) entry which is preliminary data.</text>
</comment>
<name>A0ABQ8K634_9APHY</name>
<dbReference type="InterPro" id="IPR045010">
    <property type="entry name" value="MDR_fam"/>
</dbReference>
<protein>
    <recommendedName>
        <fullName evidence="1">Alcohol dehydrogenase-like C-terminal domain-containing protein</fullName>
    </recommendedName>
</protein>
<dbReference type="Gene3D" id="3.90.180.10">
    <property type="entry name" value="Medium-chain alcohol dehydrogenases, catalytic domain"/>
    <property type="match status" value="1"/>
</dbReference>
<sequence length="197" mass="21188">MTPVRNARVLFKQGPTPNTYPEPGKATASFGSILRSSNSPKRPAVVASAGSDEKVASLKWLGADVVFNYKTEDTEAILERAGGIDIYWHNVGGQTLEAALRTSLLGSSAYNPAGYAPKNLSLVVGKEIRISGFIVSNLYPKYREHCYKEIPRLVAAGKIKYTEDRSVGLDATGDSEAILAVQKGMNTGKKVIVVAEE</sequence>
<evidence type="ECO:0000313" key="2">
    <source>
        <dbReference type="EMBL" id="KAH9832055.1"/>
    </source>
</evidence>